<evidence type="ECO:0000313" key="1">
    <source>
        <dbReference type="EMBL" id="CAH7689408.1"/>
    </source>
</evidence>
<feature type="non-terminal residue" evidence="1">
    <location>
        <position position="76"/>
    </location>
</feature>
<comment type="caution">
    <text evidence="1">The sequence shown here is derived from an EMBL/GenBank/DDBJ whole genome shotgun (WGS) entry which is preliminary data.</text>
</comment>
<dbReference type="AlphaFoldDB" id="A0AAV0BPW4"/>
<accession>A0AAV0BPW4</accession>
<reference evidence="1" key="1">
    <citation type="submission" date="2022-06" db="EMBL/GenBank/DDBJ databases">
        <authorList>
            <consortium name="SYNGENTA / RWTH Aachen University"/>
        </authorList>
    </citation>
    <scope>NUCLEOTIDE SEQUENCE</scope>
</reference>
<dbReference type="Proteomes" id="UP001153365">
    <property type="component" value="Unassembled WGS sequence"/>
</dbReference>
<sequence length="76" mass="8696">MIILSCNSNRGQWNTVMGTLRNSKSHGSFYIYDYKNSFLPSNDSNTNRNDDQIIVCLLTLKVFSTQRDFCPLGIDI</sequence>
<evidence type="ECO:0000313" key="2">
    <source>
        <dbReference type="Proteomes" id="UP001153365"/>
    </source>
</evidence>
<keyword evidence="2" id="KW-1185">Reference proteome</keyword>
<protein>
    <submittedName>
        <fullName evidence="1">Uncharacterized protein</fullName>
    </submittedName>
</protein>
<proteinExistence type="predicted"/>
<organism evidence="1 2">
    <name type="scientific">Phakopsora pachyrhizi</name>
    <name type="common">Asian soybean rust disease fungus</name>
    <dbReference type="NCBI Taxonomy" id="170000"/>
    <lineage>
        <taxon>Eukaryota</taxon>
        <taxon>Fungi</taxon>
        <taxon>Dikarya</taxon>
        <taxon>Basidiomycota</taxon>
        <taxon>Pucciniomycotina</taxon>
        <taxon>Pucciniomycetes</taxon>
        <taxon>Pucciniales</taxon>
        <taxon>Phakopsoraceae</taxon>
        <taxon>Phakopsora</taxon>
    </lineage>
</organism>
<dbReference type="EMBL" id="CALTRL010006072">
    <property type="protein sequence ID" value="CAH7689408.1"/>
    <property type="molecule type" value="Genomic_DNA"/>
</dbReference>
<gene>
    <name evidence="1" type="ORF">PPACK8108_LOCUS24481</name>
</gene>
<name>A0AAV0BPW4_PHAPC</name>